<proteinExistence type="predicted"/>
<sequence length="46" mass="5741">MNSIEFNNMIVFRKHQTYSRHTIRHTGVNKYWKPQLEEFYAHLNPY</sequence>
<dbReference type="Proteomes" id="UP000054783">
    <property type="component" value="Unassembled WGS sequence"/>
</dbReference>
<dbReference type="AlphaFoldDB" id="A0A0V0YRJ4"/>
<accession>A0A0V0YRJ4</accession>
<comment type="caution">
    <text evidence="1">The sequence shown here is derived from an EMBL/GenBank/DDBJ whole genome shotgun (WGS) entry which is preliminary data.</text>
</comment>
<dbReference type="EMBL" id="JYDQ01003336">
    <property type="protein sequence ID" value="KRY02894.1"/>
    <property type="molecule type" value="Genomic_DNA"/>
</dbReference>
<protein>
    <submittedName>
        <fullName evidence="1">Uncharacterized protein</fullName>
    </submittedName>
</protein>
<organism evidence="1 2">
    <name type="scientific">Trichinella patagoniensis</name>
    <dbReference type="NCBI Taxonomy" id="990121"/>
    <lineage>
        <taxon>Eukaryota</taxon>
        <taxon>Metazoa</taxon>
        <taxon>Ecdysozoa</taxon>
        <taxon>Nematoda</taxon>
        <taxon>Enoplea</taxon>
        <taxon>Dorylaimia</taxon>
        <taxon>Trichinellida</taxon>
        <taxon>Trichinellidae</taxon>
        <taxon>Trichinella</taxon>
    </lineage>
</organism>
<name>A0A0V0YRJ4_9BILA</name>
<gene>
    <name evidence="1" type="ORF">T12_7804</name>
</gene>
<evidence type="ECO:0000313" key="1">
    <source>
        <dbReference type="EMBL" id="KRY02894.1"/>
    </source>
</evidence>
<evidence type="ECO:0000313" key="2">
    <source>
        <dbReference type="Proteomes" id="UP000054783"/>
    </source>
</evidence>
<keyword evidence="2" id="KW-1185">Reference proteome</keyword>
<reference evidence="1 2" key="1">
    <citation type="submission" date="2015-01" db="EMBL/GenBank/DDBJ databases">
        <title>Evolution of Trichinella species and genotypes.</title>
        <authorList>
            <person name="Korhonen P.K."/>
            <person name="Edoardo P."/>
            <person name="Giuseppe L.R."/>
            <person name="Gasser R.B."/>
        </authorList>
    </citation>
    <scope>NUCLEOTIDE SEQUENCE [LARGE SCALE GENOMIC DNA]</scope>
    <source>
        <strain evidence="1">ISS2496</strain>
    </source>
</reference>